<accession>A0ABP3TD68</accession>
<evidence type="ECO:0000256" key="1">
    <source>
        <dbReference type="SAM" id="Coils"/>
    </source>
</evidence>
<keyword evidence="1" id="KW-0175">Coiled coil</keyword>
<gene>
    <name evidence="2" type="ORF">GCM10009104_23760</name>
</gene>
<protein>
    <submittedName>
        <fullName evidence="2">Uncharacterized protein</fullName>
    </submittedName>
</protein>
<dbReference type="Proteomes" id="UP001499915">
    <property type="component" value="Unassembled WGS sequence"/>
</dbReference>
<proteinExistence type="predicted"/>
<keyword evidence="3" id="KW-1185">Reference proteome</keyword>
<evidence type="ECO:0000313" key="3">
    <source>
        <dbReference type="Proteomes" id="UP001499915"/>
    </source>
</evidence>
<evidence type="ECO:0000313" key="2">
    <source>
        <dbReference type="EMBL" id="GAA0695315.1"/>
    </source>
</evidence>
<reference evidence="3" key="1">
    <citation type="journal article" date="2019" name="Int. J. Syst. Evol. Microbiol.">
        <title>The Global Catalogue of Microorganisms (GCM) 10K type strain sequencing project: providing services to taxonomists for standard genome sequencing and annotation.</title>
        <authorList>
            <consortium name="The Broad Institute Genomics Platform"/>
            <consortium name="The Broad Institute Genome Sequencing Center for Infectious Disease"/>
            <person name="Wu L."/>
            <person name="Ma J."/>
        </authorList>
    </citation>
    <scope>NUCLEOTIDE SEQUENCE [LARGE SCALE GENOMIC DNA]</scope>
    <source>
        <strain evidence="3">JCM 15134</strain>
    </source>
</reference>
<organism evidence="2 3">
    <name type="scientific">Marinobacterium maritimum</name>
    <dbReference type="NCBI Taxonomy" id="500162"/>
    <lineage>
        <taxon>Bacteria</taxon>
        <taxon>Pseudomonadati</taxon>
        <taxon>Pseudomonadota</taxon>
        <taxon>Gammaproteobacteria</taxon>
        <taxon>Oceanospirillales</taxon>
        <taxon>Oceanospirillaceae</taxon>
        <taxon>Marinobacterium</taxon>
    </lineage>
</organism>
<comment type="caution">
    <text evidence="2">The sequence shown here is derived from an EMBL/GenBank/DDBJ whole genome shotgun (WGS) entry which is preliminary data.</text>
</comment>
<dbReference type="RefSeq" id="WP_343806197.1">
    <property type="nucleotide sequence ID" value="NZ_BAAAET010000003.1"/>
</dbReference>
<feature type="coiled-coil region" evidence="1">
    <location>
        <begin position="262"/>
        <end position="289"/>
    </location>
</feature>
<name>A0ABP3TD68_9GAMM</name>
<dbReference type="EMBL" id="BAAAET010000003">
    <property type="protein sequence ID" value="GAA0695315.1"/>
    <property type="molecule type" value="Genomic_DNA"/>
</dbReference>
<sequence length="472" mass="52796">MGRIASTTGLKPHERALNALGMDADYYQLILATLGISKKYPESTKDLLDHDRLRLSEQVVTPFTFAQLKQLPALNLETEHKEVSGTWESTGGELVIGAGNDYAQALDQAVQEVMPDWIGQETEIPITILLPGQAQQTSNDLVGAESHWRFITAQMTEEQGLFSSEAMQPVEKANLAIRLYSACKFLGLVGTQQSVRNGSRICLELLQAIGIDDQLEYLSAARLQEWSKQQQKWVKLEDNQRHTLLDKLRKIKSTSTKTDIQLQHKQTKLDEVCRKIEMVEREIAVLLKQEPTDLNIKPVKNRAFYYAIPPHTLNTLDPSYKAVAGSKVFPTLSPKEGGLAYTTVCLGQAKEKDPTALIRTAQQLRVMLAYLCPMTSGTAITFKVPKRAYSEGRKVIGVTSPTMILPRAWADLALGLKQYTKNTVTKPMSDEDYESQGMKADFVSAIYADYDTKQDELLRVLPTLENDKAIDF</sequence>